<keyword evidence="2" id="KW-1185">Reference proteome</keyword>
<dbReference type="STRING" id="670580.A0A1X6MZC9"/>
<protein>
    <recommendedName>
        <fullName evidence="3">F-box domain-containing protein</fullName>
    </recommendedName>
</protein>
<proteinExistence type="predicted"/>
<dbReference type="EMBL" id="KZ110598">
    <property type="protein sequence ID" value="OSX61728.1"/>
    <property type="molecule type" value="Genomic_DNA"/>
</dbReference>
<evidence type="ECO:0008006" key="3">
    <source>
        <dbReference type="Google" id="ProtNLM"/>
    </source>
</evidence>
<gene>
    <name evidence="1" type="ORF">POSPLADRAFT_1181788</name>
</gene>
<organism evidence="1 2">
    <name type="scientific">Postia placenta MAD-698-R-SB12</name>
    <dbReference type="NCBI Taxonomy" id="670580"/>
    <lineage>
        <taxon>Eukaryota</taxon>
        <taxon>Fungi</taxon>
        <taxon>Dikarya</taxon>
        <taxon>Basidiomycota</taxon>
        <taxon>Agaricomycotina</taxon>
        <taxon>Agaricomycetes</taxon>
        <taxon>Polyporales</taxon>
        <taxon>Adustoporiaceae</taxon>
        <taxon>Rhodonia</taxon>
    </lineage>
</organism>
<dbReference type="RefSeq" id="XP_024338522.1">
    <property type="nucleotide sequence ID" value="XM_024488869.1"/>
</dbReference>
<accession>A0A1X6MZC9</accession>
<evidence type="ECO:0000313" key="1">
    <source>
        <dbReference type="EMBL" id="OSX61728.1"/>
    </source>
</evidence>
<dbReference type="Proteomes" id="UP000194127">
    <property type="component" value="Unassembled WGS sequence"/>
</dbReference>
<dbReference type="GeneID" id="36333818"/>
<reference evidence="1 2" key="1">
    <citation type="submission" date="2017-04" db="EMBL/GenBank/DDBJ databases">
        <title>Genome Sequence of the Model Brown-Rot Fungus Postia placenta SB12.</title>
        <authorList>
            <consortium name="DOE Joint Genome Institute"/>
            <person name="Gaskell J."/>
            <person name="Kersten P."/>
            <person name="Larrondo L.F."/>
            <person name="Canessa P."/>
            <person name="Martinez D."/>
            <person name="Hibbett D."/>
            <person name="Schmoll M."/>
            <person name="Kubicek C.P."/>
            <person name="Martinez A.T."/>
            <person name="Yadav J."/>
            <person name="Master E."/>
            <person name="Magnuson J.K."/>
            <person name="James T."/>
            <person name="Yaver D."/>
            <person name="Berka R."/>
            <person name="Labutti K."/>
            <person name="Lipzen A."/>
            <person name="Aerts A."/>
            <person name="Barry K."/>
            <person name="Henrissat B."/>
            <person name="Blanchette R."/>
            <person name="Grigoriev I."/>
            <person name="Cullen D."/>
        </authorList>
    </citation>
    <scope>NUCLEOTIDE SEQUENCE [LARGE SCALE GENOMIC DNA]</scope>
    <source>
        <strain evidence="1 2">MAD-698-R-SB12</strain>
    </source>
</reference>
<evidence type="ECO:0000313" key="2">
    <source>
        <dbReference type="Proteomes" id="UP000194127"/>
    </source>
</evidence>
<name>A0A1X6MZC9_9APHY</name>
<sequence length="508" mass="57013">MPKMSVQQRANIMYKCLEISEILEVIIDHVFMSSEGMEGMRAVVALALTCRDFLDPALNRLWHSQESLDPLIRTLPPTAWAFYGKSVVTIVRPLLPDDWTRFRQYASRIKVFGCDPRHPDGSLHSYAALNYTLLEAFVAQHPGLPLLPSLRHLHWSSGKMDPKTLPYVPLIAAPTLNTVSLDFTHHLRRDDARAFTTALIRSIRLHCPDLTRFLVNELQPHTRPVIGTALRRWLAQKRQYVPSLAFRDIMNLAGMRFLREAQLFLDDTDVGAVHDATALTFSSLRVLELHARTLGVCLALLKTARSCELEVLSIYVSERPVADLIFSLLSELHTVCDPASLHNVTLLDTANDDYIPYRSWNADMPSRYRAFVVDAHTLAPLAAFTQLRTLVVEFSAIYDMQEASLTRMLSARPQLEVFSLGAMHGWHAASTLTLSSLARMLTLCPQLRACGLALDCSCVELDVAACRAGALRPNHLVATLCLADRKGADELLLAECVQYLFPNLRCFE</sequence>
<dbReference type="OrthoDB" id="2769405at2759"/>
<dbReference type="AlphaFoldDB" id="A0A1X6MZC9"/>
<dbReference type="Gene3D" id="3.80.10.10">
    <property type="entry name" value="Ribonuclease Inhibitor"/>
    <property type="match status" value="1"/>
</dbReference>
<dbReference type="InterPro" id="IPR032675">
    <property type="entry name" value="LRR_dom_sf"/>
</dbReference>